<dbReference type="AlphaFoldDB" id="B3DWT2"/>
<dbReference type="EMBL" id="CP000975">
    <property type="protein sequence ID" value="ACD83745.1"/>
    <property type="molecule type" value="Genomic_DNA"/>
</dbReference>
<protein>
    <submittedName>
        <fullName evidence="1">Uncharacterized protein</fullName>
    </submittedName>
</protein>
<evidence type="ECO:0000313" key="2">
    <source>
        <dbReference type="Proteomes" id="UP000009149"/>
    </source>
</evidence>
<organism evidence="1 2">
    <name type="scientific">Methylacidiphilum infernorum (isolate V4)</name>
    <name type="common">Methylokorus infernorum (strain V4)</name>
    <dbReference type="NCBI Taxonomy" id="481448"/>
    <lineage>
        <taxon>Bacteria</taxon>
        <taxon>Pseudomonadati</taxon>
        <taxon>Verrucomicrobiota</taxon>
        <taxon>Methylacidiphilae</taxon>
        <taxon>Methylacidiphilales</taxon>
        <taxon>Methylacidiphilaceae</taxon>
        <taxon>Methylacidiphilum (ex Ratnadevi et al. 2023)</taxon>
    </lineage>
</organism>
<dbReference type="Proteomes" id="UP000009149">
    <property type="component" value="Chromosome"/>
</dbReference>
<dbReference type="HOGENOM" id="CLU_3374614_0_0_0"/>
<accession>B3DWT2</accession>
<reference evidence="1 2" key="1">
    <citation type="journal article" date="2008" name="Biol. Direct">
        <title>Complete genome sequence of the extremely acidophilic methanotroph isolate V4, Methylacidiphilum infernorum, a representative of the bacterial phylum Verrucomicrobia.</title>
        <authorList>
            <person name="Hou S."/>
            <person name="Makarova K.S."/>
            <person name="Saw J.H."/>
            <person name="Senin P."/>
            <person name="Ly B.V."/>
            <person name="Zhou Z."/>
            <person name="Ren Y."/>
            <person name="Wang J."/>
            <person name="Galperin M.Y."/>
            <person name="Omelchenko M.V."/>
            <person name="Wolf Y.I."/>
            <person name="Yutin N."/>
            <person name="Koonin E.V."/>
            <person name="Stott M.B."/>
            <person name="Mountain B.W."/>
            <person name="Crowe M.A."/>
            <person name="Smirnova A.V."/>
            <person name="Dunfield P.F."/>
            <person name="Feng L."/>
            <person name="Wang L."/>
            <person name="Alam M."/>
        </authorList>
    </citation>
    <scope>NUCLEOTIDE SEQUENCE [LARGE SCALE GENOMIC DNA]</scope>
    <source>
        <strain evidence="2">Isolate V4</strain>
    </source>
</reference>
<proteinExistence type="predicted"/>
<evidence type="ECO:0000313" key="1">
    <source>
        <dbReference type="EMBL" id="ACD83745.1"/>
    </source>
</evidence>
<dbReference type="STRING" id="481448.Minf_1691"/>
<dbReference type="KEGG" id="min:Minf_1691"/>
<sequence>MFFTVELAVIAFVTTLPRGREAKPKEEVIDLCRA</sequence>
<gene>
    <name evidence="1" type="ordered locus">Minf_1691</name>
</gene>
<name>B3DWT2_METI4</name>